<dbReference type="OrthoDB" id="5415522at2759"/>
<dbReference type="AlphaFoldDB" id="A0A6A5VKS5"/>
<reference evidence="1" key="1">
    <citation type="journal article" date="2020" name="Stud. Mycol.">
        <title>101 Dothideomycetes genomes: a test case for predicting lifestyles and emergence of pathogens.</title>
        <authorList>
            <person name="Haridas S."/>
            <person name="Albert R."/>
            <person name="Binder M."/>
            <person name="Bloem J."/>
            <person name="Labutti K."/>
            <person name="Salamov A."/>
            <person name="Andreopoulos B."/>
            <person name="Baker S."/>
            <person name="Barry K."/>
            <person name="Bills G."/>
            <person name="Bluhm B."/>
            <person name="Cannon C."/>
            <person name="Castanera R."/>
            <person name="Culley D."/>
            <person name="Daum C."/>
            <person name="Ezra D."/>
            <person name="Gonzalez J."/>
            <person name="Henrissat B."/>
            <person name="Kuo A."/>
            <person name="Liang C."/>
            <person name="Lipzen A."/>
            <person name="Lutzoni F."/>
            <person name="Magnuson J."/>
            <person name="Mondo S."/>
            <person name="Nolan M."/>
            <person name="Ohm R."/>
            <person name="Pangilinan J."/>
            <person name="Park H.-J."/>
            <person name="Ramirez L."/>
            <person name="Alfaro M."/>
            <person name="Sun H."/>
            <person name="Tritt A."/>
            <person name="Yoshinaga Y."/>
            <person name="Zwiers L.-H."/>
            <person name="Turgeon B."/>
            <person name="Goodwin S."/>
            <person name="Spatafora J."/>
            <person name="Crous P."/>
            <person name="Grigoriev I."/>
        </authorList>
    </citation>
    <scope>NUCLEOTIDE SEQUENCE</scope>
    <source>
        <strain evidence="1">CBS 107.79</strain>
    </source>
</reference>
<evidence type="ECO:0000313" key="2">
    <source>
        <dbReference type="Proteomes" id="UP000800036"/>
    </source>
</evidence>
<organism evidence="1 2">
    <name type="scientific">Bimuria novae-zelandiae CBS 107.79</name>
    <dbReference type="NCBI Taxonomy" id="1447943"/>
    <lineage>
        <taxon>Eukaryota</taxon>
        <taxon>Fungi</taxon>
        <taxon>Dikarya</taxon>
        <taxon>Ascomycota</taxon>
        <taxon>Pezizomycotina</taxon>
        <taxon>Dothideomycetes</taxon>
        <taxon>Pleosporomycetidae</taxon>
        <taxon>Pleosporales</taxon>
        <taxon>Massarineae</taxon>
        <taxon>Didymosphaeriaceae</taxon>
        <taxon>Bimuria</taxon>
    </lineage>
</organism>
<dbReference type="EMBL" id="ML976670">
    <property type="protein sequence ID" value="KAF1975606.1"/>
    <property type="molecule type" value="Genomic_DNA"/>
</dbReference>
<sequence>MSQRPLRQFYTTIYTGINSKVNCYGIRSFSLNAGEKITLAFVFRDGSFYYANADGSTYWNNGKGKSRFI</sequence>
<keyword evidence="2" id="KW-1185">Reference proteome</keyword>
<proteinExistence type="predicted"/>
<protein>
    <submittedName>
        <fullName evidence="1">Uncharacterized protein</fullName>
    </submittedName>
</protein>
<gene>
    <name evidence="1" type="ORF">BU23DRAFT_552532</name>
</gene>
<name>A0A6A5VKS5_9PLEO</name>
<accession>A0A6A5VKS5</accession>
<evidence type="ECO:0000313" key="1">
    <source>
        <dbReference type="EMBL" id="KAF1975606.1"/>
    </source>
</evidence>
<dbReference type="Proteomes" id="UP000800036">
    <property type="component" value="Unassembled WGS sequence"/>
</dbReference>